<sequence length="202" mass="21733">MQPEGHTRVQCGHAAIMARGGTRPVVVTNLRQLRGMCRTAAEPCEGIVPLGRQGREMKGSTSTTVPRLPTVAACSLANKRVAVDGGGWGRPQGCRKLHDANGFEADEWWLEARGARNRGTDACWLGKELGRRRGRRGWAGHGAAREGKVLTGATLDLGGLSFVSSNTTAQFQPWFHRICYAVSRSIGTSMDCVGQARLHIAA</sequence>
<accession>A0AAE0J6C7</accession>
<keyword evidence="2" id="KW-1185">Reference proteome</keyword>
<dbReference type="Proteomes" id="UP001286456">
    <property type="component" value="Unassembled WGS sequence"/>
</dbReference>
<evidence type="ECO:0000313" key="1">
    <source>
        <dbReference type="EMBL" id="KAK3337056.1"/>
    </source>
</evidence>
<gene>
    <name evidence="1" type="ORF">B0T19DRAFT_411377</name>
</gene>
<reference evidence="1" key="1">
    <citation type="journal article" date="2023" name="Mol. Phylogenet. Evol.">
        <title>Genome-scale phylogeny and comparative genomics of the fungal order Sordariales.</title>
        <authorList>
            <person name="Hensen N."/>
            <person name="Bonometti L."/>
            <person name="Westerberg I."/>
            <person name="Brannstrom I.O."/>
            <person name="Guillou S."/>
            <person name="Cros-Aarteil S."/>
            <person name="Calhoun S."/>
            <person name="Haridas S."/>
            <person name="Kuo A."/>
            <person name="Mondo S."/>
            <person name="Pangilinan J."/>
            <person name="Riley R."/>
            <person name="LaButti K."/>
            <person name="Andreopoulos B."/>
            <person name="Lipzen A."/>
            <person name="Chen C."/>
            <person name="Yan M."/>
            <person name="Daum C."/>
            <person name="Ng V."/>
            <person name="Clum A."/>
            <person name="Steindorff A."/>
            <person name="Ohm R.A."/>
            <person name="Martin F."/>
            <person name="Silar P."/>
            <person name="Natvig D.O."/>
            <person name="Lalanne C."/>
            <person name="Gautier V."/>
            <person name="Ament-Velasquez S.L."/>
            <person name="Kruys A."/>
            <person name="Hutchinson M.I."/>
            <person name="Powell A.J."/>
            <person name="Barry K."/>
            <person name="Miller A.N."/>
            <person name="Grigoriev I.V."/>
            <person name="Debuchy R."/>
            <person name="Gladieux P."/>
            <person name="Hiltunen Thoren M."/>
            <person name="Johannesson H."/>
        </authorList>
    </citation>
    <scope>NUCLEOTIDE SEQUENCE</scope>
    <source>
        <strain evidence="1">SMH4131-1</strain>
    </source>
</reference>
<evidence type="ECO:0000313" key="2">
    <source>
        <dbReference type="Proteomes" id="UP001286456"/>
    </source>
</evidence>
<organism evidence="1 2">
    <name type="scientific">Cercophora scortea</name>
    <dbReference type="NCBI Taxonomy" id="314031"/>
    <lineage>
        <taxon>Eukaryota</taxon>
        <taxon>Fungi</taxon>
        <taxon>Dikarya</taxon>
        <taxon>Ascomycota</taxon>
        <taxon>Pezizomycotina</taxon>
        <taxon>Sordariomycetes</taxon>
        <taxon>Sordariomycetidae</taxon>
        <taxon>Sordariales</taxon>
        <taxon>Lasiosphaeriaceae</taxon>
        <taxon>Cercophora</taxon>
    </lineage>
</organism>
<name>A0AAE0J6C7_9PEZI</name>
<protein>
    <submittedName>
        <fullName evidence="1">Uncharacterized protein</fullName>
    </submittedName>
</protein>
<proteinExistence type="predicted"/>
<comment type="caution">
    <text evidence="1">The sequence shown here is derived from an EMBL/GenBank/DDBJ whole genome shotgun (WGS) entry which is preliminary data.</text>
</comment>
<reference evidence="1" key="2">
    <citation type="submission" date="2023-06" db="EMBL/GenBank/DDBJ databases">
        <authorList>
            <consortium name="Lawrence Berkeley National Laboratory"/>
            <person name="Haridas S."/>
            <person name="Hensen N."/>
            <person name="Bonometti L."/>
            <person name="Westerberg I."/>
            <person name="Brannstrom I.O."/>
            <person name="Guillou S."/>
            <person name="Cros-Aarteil S."/>
            <person name="Calhoun S."/>
            <person name="Kuo A."/>
            <person name="Mondo S."/>
            <person name="Pangilinan J."/>
            <person name="Riley R."/>
            <person name="Labutti K."/>
            <person name="Andreopoulos B."/>
            <person name="Lipzen A."/>
            <person name="Chen C."/>
            <person name="Yanf M."/>
            <person name="Daum C."/>
            <person name="Ng V."/>
            <person name="Clum A."/>
            <person name="Steindorff A."/>
            <person name="Ohm R."/>
            <person name="Martin F."/>
            <person name="Silar P."/>
            <person name="Natvig D."/>
            <person name="Lalanne C."/>
            <person name="Gautier V."/>
            <person name="Ament-Velasquez S.L."/>
            <person name="Kruys A."/>
            <person name="Hutchinson M.I."/>
            <person name="Powell A.J."/>
            <person name="Barry K."/>
            <person name="Miller A.N."/>
            <person name="Grigoriev I.V."/>
            <person name="Debuchy R."/>
            <person name="Gladieux P."/>
            <person name="Thoren M.H."/>
            <person name="Johannesson H."/>
        </authorList>
    </citation>
    <scope>NUCLEOTIDE SEQUENCE</scope>
    <source>
        <strain evidence="1">SMH4131-1</strain>
    </source>
</reference>
<dbReference type="AlphaFoldDB" id="A0AAE0J6C7"/>
<dbReference type="EMBL" id="JAUEPO010000001">
    <property type="protein sequence ID" value="KAK3337056.1"/>
    <property type="molecule type" value="Genomic_DNA"/>
</dbReference>